<dbReference type="Proteomes" id="UP001549076">
    <property type="component" value="Unassembled WGS sequence"/>
</dbReference>
<keyword evidence="4" id="KW-0479">Metal-binding</keyword>
<dbReference type="InterPro" id="IPR002386">
    <property type="entry name" value="Amicyanin/Pseudoazurin"/>
</dbReference>
<keyword evidence="3" id="KW-0813">Transport</keyword>
<feature type="signal peptide" evidence="9">
    <location>
        <begin position="1"/>
        <end position="21"/>
    </location>
</feature>
<evidence type="ECO:0000313" key="12">
    <source>
        <dbReference type="Proteomes" id="UP001549076"/>
    </source>
</evidence>
<keyword evidence="7" id="KW-0186">Copper</keyword>
<feature type="chain" id="PRO_5045886170" description="Pseudoazurin" evidence="9">
    <location>
        <begin position="22"/>
        <end position="146"/>
    </location>
</feature>
<dbReference type="Gene3D" id="2.60.40.420">
    <property type="entry name" value="Cupredoxins - blue copper proteins"/>
    <property type="match status" value="1"/>
</dbReference>
<name>A0ABV2N195_9HYPH</name>
<evidence type="ECO:0000256" key="5">
    <source>
        <dbReference type="ARBA" id="ARBA00022764"/>
    </source>
</evidence>
<protein>
    <recommendedName>
        <fullName evidence="8">Pseudoazurin</fullName>
    </recommendedName>
</protein>
<dbReference type="RefSeq" id="WP_354196176.1">
    <property type="nucleotide sequence ID" value="NZ_JBEPML010000010.1"/>
</dbReference>
<feature type="domain" description="Blue (type 1) copper" evidence="10">
    <location>
        <begin position="28"/>
        <end position="113"/>
    </location>
</feature>
<dbReference type="InterPro" id="IPR012745">
    <property type="entry name" value="Pseudoazurin"/>
</dbReference>
<dbReference type="NCBIfam" id="TIGR02375">
    <property type="entry name" value="pseudoazurin"/>
    <property type="match status" value="1"/>
</dbReference>
<dbReference type="PRINTS" id="PR00156">
    <property type="entry name" value="COPPERBLUE"/>
</dbReference>
<keyword evidence="12" id="KW-1185">Reference proteome</keyword>
<evidence type="ECO:0000256" key="3">
    <source>
        <dbReference type="ARBA" id="ARBA00022448"/>
    </source>
</evidence>
<evidence type="ECO:0000256" key="7">
    <source>
        <dbReference type="ARBA" id="ARBA00023008"/>
    </source>
</evidence>
<keyword evidence="9" id="KW-0732">Signal</keyword>
<evidence type="ECO:0000256" key="6">
    <source>
        <dbReference type="ARBA" id="ARBA00022982"/>
    </source>
</evidence>
<comment type="cofactor">
    <cofactor evidence="1">
        <name>Cu cation</name>
        <dbReference type="ChEBI" id="CHEBI:23378"/>
    </cofactor>
</comment>
<evidence type="ECO:0000256" key="1">
    <source>
        <dbReference type="ARBA" id="ARBA00001935"/>
    </source>
</evidence>
<evidence type="ECO:0000256" key="2">
    <source>
        <dbReference type="ARBA" id="ARBA00004418"/>
    </source>
</evidence>
<organism evidence="11 12">
    <name type="scientific">Aquamicrobium terrae</name>
    <dbReference type="NCBI Taxonomy" id="1324945"/>
    <lineage>
        <taxon>Bacteria</taxon>
        <taxon>Pseudomonadati</taxon>
        <taxon>Pseudomonadota</taxon>
        <taxon>Alphaproteobacteria</taxon>
        <taxon>Hyphomicrobiales</taxon>
        <taxon>Phyllobacteriaceae</taxon>
        <taxon>Aquamicrobium</taxon>
    </lineage>
</organism>
<comment type="caution">
    <text evidence="11">The sequence shown here is derived from an EMBL/GenBank/DDBJ whole genome shotgun (WGS) entry which is preliminary data.</text>
</comment>
<evidence type="ECO:0000256" key="9">
    <source>
        <dbReference type="SAM" id="SignalP"/>
    </source>
</evidence>
<evidence type="ECO:0000256" key="8">
    <source>
        <dbReference type="NCBIfam" id="TIGR02375"/>
    </source>
</evidence>
<keyword evidence="5" id="KW-0574">Periplasm</keyword>
<dbReference type="CDD" id="cd04218">
    <property type="entry name" value="Pseudoazurin"/>
    <property type="match status" value="1"/>
</dbReference>
<dbReference type="EMBL" id="JBEPML010000010">
    <property type="protein sequence ID" value="MET3792821.1"/>
    <property type="molecule type" value="Genomic_DNA"/>
</dbReference>
<dbReference type="InterPro" id="IPR008972">
    <property type="entry name" value="Cupredoxin"/>
</dbReference>
<dbReference type="SUPFAM" id="SSF49503">
    <property type="entry name" value="Cupredoxins"/>
    <property type="match status" value="1"/>
</dbReference>
<comment type="subcellular location">
    <subcellularLocation>
        <location evidence="2">Periplasm</location>
    </subcellularLocation>
</comment>
<sequence>MRIAASALIFALLVPSAPAVAEMHEVMMLNRNETGPMVYEPDFLQVAPGDTVKFIKTTSGHNAATIDGMVPEGNPGFLGQINEEIEIKLDQEGFYGIKCSPHYGMGMVMVIRVGDAARPASFPADNVPQRARKRFEDILGRNGFGK</sequence>
<evidence type="ECO:0000259" key="10">
    <source>
        <dbReference type="Pfam" id="PF00127"/>
    </source>
</evidence>
<dbReference type="InterPro" id="IPR000923">
    <property type="entry name" value="BlueCu_1"/>
</dbReference>
<evidence type="ECO:0000313" key="11">
    <source>
        <dbReference type="EMBL" id="MET3792821.1"/>
    </source>
</evidence>
<keyword evidence="6" id="KW-0249">Electron transport</keyword>
<gene>
    <name evidence="11" type="ORF">ABID37_003044</name>
</gene>
<dbReference type="Pfam" id="PF00127">
    <property type="entry name" value="Copper-bind"/>
    <property type="match status" value="1"/>
</dbReference>
<dbReference type="PRINTS" id="PR00155">
    <property type="entry name" value="AMICYANIN"/>
</dbReference>
<accession>A0ABV2N195</accession>
<proteinExistence type="predicted"/>
<evidence type="ECO:0000256" key="4">
    <source>
        <dbReference type="ARBA" id="ARBA00022723"/>
    </source>
</evidence>
<reference evidence="11 12" key="1">
    <citation type="submission" date="2024-06" db="EMBL/GenBank/DDBJ databases">
        <title>Genomic Encyclopedia of Type Strains, Phase IV (KMG-IV): sequencing the most valuable type-strain genomes for metagenomic binning, comparative biology and taxonomic classification.</title>
        <authorList>
            <person name="Goeker M."/>
        </authorList>
    </citation>
    <scope>NUCLEOTIDE SEQUENCE [LARGE SCALE GENOMIC DNA]</scope>
    <source>
        <strain evidence="11 12">DSM 27865</strain>
    </source>
</reference>
<dbReference type="InterPro" id="IPR001235">
    <property type="entry name" value="Copper_blue_Plastocyanin"/>
</dbReference>